<dbReference type="Gene3D" id="4.10.60.10">
    <property type="entry name" value="Zinc finger, CCHC-type"/>
    <property type="match status" value="10"/>
</dbReference>
<dbReference type="InterPro" id="IPR001878">
    <property type="entry name" value="Znf_CCHC"/>
</dbReference>
<comment type="similarity">
    <text evidence="1">Belongs to the DEAD box helicase family. DDX4/VASA subfamily.</text>
</comment>
<feature type="domain" description="CCHC-type" evidence="12">
    <location>
        <begin position="192"/>
        <end position="207"/>
    </location>
</feature>
<dbReference type="CDD" id="cd17967">
    <property type="entry name" value="DEADc_DDX3_DDX4"/>
    <property type="match status" value="1"/>
</dbReference>
<evidence type="ECO:0000256" key="6">
    <source>
        <dbReference type="ARBA" id="ARBA00022840"/>
    </source>
</evidence>
<feature type="domain" description="CCHC-type" evidence="12">
    <location>
        <begin position="221"/>
        <end position="236"/>
    </location>
</feature>
<evidence type="ECO:0000256" key="11">
    <source>
        <dbReference type="SAM" id="MobiDB-lite"/>
    </source>
</evidence>
<evidence type="ECO:0000256" key="2">
    <source>
        <dbReference type="ARBA" id="ARBA00012552"/>
    </source>
</evidence>
<dbReference type="CDD" id="cd18787">
    <property type="entry name" value="SF2_C_DEAD"/>
    <property type="match status" value="1"/>
</dbReference>
<feature type="region of interest" description="Disordered" evidence="11">
    <location>
        <begin position="874"/>
        <end position="926"/>
    </location>
</feature>
<dbReference type="PROSITE" id="PS51192">
    <property type="entry name" value="HELICASE_ATP_BIND_1"/>
    <property type="match status" value="1"/>
</dbReference>
<feature type="region of interest" description="Disordered" evidence="11">
    <location>
        <begin position="48"/>
        <end position="143"/>
    </location>
</feature>
<evidence type="ECO:0000259" key="14">
    <source>
        <dbReference type="PROSITE" id="PS51194"/>
    </source>
</evidence>
<dbReference type="Pfam" id="PF00271">
    <property type="entry name" value="Helicase_C"/>
    <property type="match status" value="1"/>
</dbReference>
<keyword evidence="4" id="KW-0378">Hydrolase</keyword>
<feature type="domain" description="CCHC-type" evidence="12">
    <location>
        <begin position="301"/>
        <end position="316"/>
    </location>
</feature>
<feature type="domain" description="CCHC-type" evidence="12">
    <location>
        <begin position="275"/>
        <end position="290"/>
    </location>
</feature>
<feature type="domain" description="CCHC-type" evidence="12">
    <location>
        <begin position="383"/>
        <end position="398"/>
    </location>
</feature>
<feature type="domain" description="CCHC-type" evidence="12">
    <location>
        <begin position="410"/>
        <end position="425"/>
    </location>
</feature>
<dbReference type="PROSITE" id="PS51194">
    <property type="entry name" value="HELICASE_CTER"/>
    <property type="match status" value="1"/>
</dbReference>
<proteinExistence type="inferred from homology"/>
<dbReference type="EC" id="3.6.4.13" evidence="2"/>
<dbReference type="PROSITE" id="PS51195">
    <property type="entry name" value="Q_MOTIF"/>
    <property type="match status" value="1"/>
</dbReference>
<dbReference type="InterPro" id="IPR014014">
    <property type="entry name" value="RNA_helicase_DEAD_Q_motif"/>
</dbReference>
<feature type="short sequence motif" description="Q motif" evidence="10">
    <location>
        <begin position="481"/>
        <end position="509"/>
    </location>
</feature>
<reference evidence="16 17" key="1">
    <citation type="submission" date="2021-06" db="EMBL/GenBank/DDBJ databases">
        <title>Caerostris darwini draft genome.</title>
        <authorList>
            <person name="Kono N."/>
            <person name="Arakawa K."/>
        </authorList>
    </citation>
    <scope>NUCLEOTIDE SEQUENCE [LARGE SCALE GENOMIC DNA]</scope>
</reference>
<feature type="domain" description="Helicase C-terminal" evidence="14">
    <location>
        <begin position="720"/>
        <end position="868"/>
    </location>
</feature>
<dbReference type="Gene3D" id="3.40.50.300">
    <property type="entry name" value="P-loop containing nucleotide triphosphate hydrolases"/>
    <property type="match status" value="2"/>
</dbReference>
<dbReference type="SUPFAM" id="SSF57756">
    <property type="entry name" value="Retrovirus zinc finger-like domains"/>
    <property type="match status" value="5"/>
</dbReference>
<dbReference type="SUPFAM" id="SSF52540">
    <property type="entry name" value="P-loop containing nucleoside triphosphate hydrolases"/>
    <property type="match status" value="1"/>
</dbReference>
<dbReference type="FunFam" id="4.10.60.10:FF:000034">
    <property type="entry name" value="Universal minicircle sequence binding protein (UMSBP), putative"/>
    <property type="match status" value="1"/>
</dbReference>
<dbReference type="PROSITE" id="PS00039">
    <property type="entry name" value="DEAD_ATP_HELICASE"/>
    <property type="match status" value="1"/>
</dbReference>
<comment type="catalytic activity">
    <reaction evidence="8">
        <text>ATP + H2O = ADP + phosphate + H(+)</text>
        <dbReference type="Rhea" id="RHEA:13065"/>
        <dbReference type="ChEBI" id="CHEBI:15377"/>
        <dbReference type="ChEBI" id="CHEBI:15378"/>
        <dbReference type="ChEBI" id="CHEBI:30616"/>
        <dbReference type="ChEBI" id="CHEBI:43474"/>
        <dbReference type="ChEBI" id="CHEBI:456216"/>
        <dbReference type="EC" id="3.6.4.13"/>
    </reaction>
</comment>
<evidence type="ECO:0000259" key="15">
    <source>
        <dbReference type="PROSITE" id="PS51195"/>
    </source>
</evidence>
<evidence type="ECO:0000256" key="5">
    <source>
        <dbReference type="ARBA" id="ARBA00022806"/>
    </source>
</evidence>
<feature type="region of interest" description="Disordered" evidence="11">
    <location>
        <begin position="427"/>
        <end position="447"/>
    </location>
</feature>
<dbReference type="GO" id="GO:0003724">
    <property type="term" value="F:RNA helicase activity"/>
    <property type="evidence" value="ECO:0007669"/>
    <property type="project" value="UniProtKB-EC"/>
</dbReference>
<dbReference type="GO" id="GO:0008270">
    <property type="term" value="F:zinc ion binding"/>
    <property type="evidence" value="ECO:0007669"/>
    <property type="project" value="UniProtKB-KW"/>
</dbReference>
<feature type="domain" description="Helicase ATP-binding" evidence="13">
    <location>
        <begin position="512"/>
        <end position="696"/>
    </location>
</feature>
<feature type="compositionally biased region" description="Polar residues" evidence="11">
    <location>
        <begin position="898"/>
        <end position="917"/>
    </location>
</feature>
<keyword evidence="5 16" id="KW-0347">Helicase</keyword>
<feature type="compositionally biased region" description="Basic and acidic residues" evidence="11">
    <location>
        <begin position="128"/>
        <end position="143"/>
    </location>
</feature>
<feature type="compositionally biased region" description="Low complexity" evidence="11">
    <location>
        <begin position="108"/>
        <end position="118"/>
    </location>
</feature>
<dbReference type="SMART" id="SM00490">
    <property type="entry name" value="HELICc"/>
    <property type="match status" value="1"/>
</dbReference>
<dbReference type="SMART" id="SM00343">
    <property type="entry name" value="ZnF_C2HC"/>
    <property type="match status" value="10"/>
</dbReference>
<evidence type="ECO:0000313" key="17">
    <source>
        <dbReference type="Proteomes" id="UP001054837"/>
    </source>
</evidence>
<feature type="domain" description="CCHC-type" evidence="12">
    <location>
        <begin position="328"/>
        <end position="343"/>
    </location>
</feature>
<dbReference type="EMBL" id="BPLQ01011176">
    <property type="protein sequence ID" value="GIY56249.1"/>
    <property type="molecule type" value="Genomic_DNA"/>
</dbReference>
<gene>
    <name evidence="16" type="primary">vas</name>
    <name evidence="16" type="ORF">CDAR_274912</name>
</gene>
<keyword evidence="6" id="KW-0067">ATP-binding</keyword>
<evidence type="ECO:0000256" key="4">
    <source>
        <dbReference type="ARBA" id="ARBA00022801"/>
    </source>
</evidence>
<keyword evidence="9" id="KW-0863">Zinc-finger</keyword>
<sequence>MGHYILLDEKMWNAECSPPPVNNFSENGLEKSTGNGFFVGRGRGFGNMSSMSKTLPQVGTQSNGATSNQSGWDDGDWGEKPAANNQNSWDDSPAANNQNSWDDSPAANNQNSWNDSNNYQKSNSFESRSNRDHASKTSFSKRDGLNGCSNRFSRGAGSGGRSCYNCGEDGHMSRDCPTKRGAGNSGSRGGSCYKCHEEGHIARDCPNADSGGRSRGGGGSCYKCNEEGHMARDCPNAESGGRSRGGSCYKCNEEGHMARDCPNAESGGRSRGGSCYKCNEEGHMARDCPNADSGGRSRGSCYKCNEEGHMARDCPNAESGGRSRGGSCYKCNEEGHMARDCPNADSGGRSRGSCYKCNEEGHMARDCPNADSGGRSRGGGGSCFKCNEEGHMARDCPNADSGGRPRGGNCYKCNEEGHLAKDCTKEVLGEDGKPRPPPYIPPDPSEDAETLFQGVPTGINFSKYDTIHVDVTGSNAPPPLDSFENSGLNGHLLNNITQSKYVKPTPVQKYAIPIISSKRDLMACAQTGSGKTAAFLIPIINELISNPNLPNNANNATQEPYAVIIAPTRELAIQIGSEARKFAFDSVIKADVVYGGTSTSYQSNRIRRGCHILAATPGRLLDFVEKGKVSFAQLRYLVLDEADRMLDMGFLPAIRKMVENSSMPERGSRQTLMFSATFPAEIQTMAAEFMHNYLFLTVGMVGAANADVEQTFFKVQQFDKRQKLLDILKESGTDRTLVFVEQKRNADFTASLCSQNNIPTTSIHGDRLQREREEALRDFRDGKMPVLVATAVAARGLDIRDVRHVINYDLPQTIDEYVHRIGRTGRVGNLGKATSFYDPENDGPLARSLKKILIDAQQPVPDWLSEEADMATDTSVQYGGRGSFGARDVRNKGRGRNFDSNNAFDNEFQSAPVSTYNDPGGEDTWD</sequence>
<dbReference type="FunFam" id="3.40.50.300:FF:000008">
    <property type="entry name" value="ATP-dependent RNA helicase RhlB"/>
    <property type="match status" value="1"/>
</dbReference>
<evidence type="ECO:0000313" key="16">
    <source>
        <dbReference type="EMBL" id="GIY56249.1"/>
    </source>
</evidence>
<dbReference type="SMART" id="SM00487">
    <property type="entry name" value="DEXDc"/>
    <property type="match status" value="1"/>
</dbReference>
<keyword evidence="9" id="KW-0862">Zinc</keyword>
<evidence type="ECO:0000256" key="10">
    <source>
        <dbReference type="PROSITE-ProRule" id="PRU00552"/>
    </source>
</evidence>
<feature type="domain" description="CCHC-type" evidence="12">
    <location>
        <begin position="248"/>
        <end position="263"/>
    </location>
</feature>
<evidence type="ECO:0000259" key="13">
    <source>
        <dbReference type="PROSITE" id="PS51192"/>
    </source>
</evidence>
<feature type="domain" description="CCHC-type" evidence="12">
    <location>
        <begin position="163"/>
        <end position="177"/>
    </location>
</feature>
<dbReference type="FunFam" id="3.40.50.300:FF:000397">
    <property type="entry name" value="Probable ATP-dependent RNA helicase DDX4"/>
    <property type="match status" value="1"/>
</dbReference>
<evidence type="ECO:0000256" key="8">
    <source>
        <dbReference type="ARBA" id="ARBA00047984"/>
    </source>
</evidence>
<protein>
    <recommendedName>
        <fullName evidence="2">RNA helicase</fullName>
        <ecNumber evidence="2">3.6.4.13</ecNumber>
    </recommendedName>
</protein>
<dbReference type="Proteomes" id="UP001054837">
    <property type="component" value="Unassembled WGS sequence"/>
</dbReference>
<dbReference type="Pfam" id="PF00098">
    <property type="entry name" value="zf-CCHC"/>
    <property type="match status" value="10"/>
</dbReference>
<feature type="compositionally biased region" description="Polar residues" evidence="11">
    <location>
        <begin position="83"/>
        <end position="102"/>
    </location>
</feature>
<dbReference type="AlphaFoldDB" id="A0AAV4UEN2"/>
<feature type="domain" description="CCHC-type" evidence="12">
    <location>
        <begin position="354"/>
        <end position="369"/>
    </location>
</feature>
<accession>A0AAV4UEN2</accession>
<evidence type="ECO:0000256" key="3">
    <source>
        <dbReference type="ARBA" id="ARBA00022741"/>
    </source>
</evidence>
<dbReference type="Pfam" id="PF00270">
    <property type="entry name" value="DEAD"/>
    <property type="match status" value="1"/>
</dbReference>
<dbReference type="InterPro" id="IPR036875">
    <property type="entry name" value="Znf_CCHC_sf"/>
</dbReference>
<dbReference type="InterPro" id="IPR011545">
    <property type="entry name" value="DEAD/DEAH_box_helicase_dom"/>
</dbReference>
<evidence type="ECO:0000256" key="9">
    <source>
        <dbReference type="PROSITE-ProRule" id="PRU00047"/>
    </source>
</evidence>
<dbReference type="GO" id="GO:0005524">
    <property type="term" value="F:ATP binding"/>
    <property type="evidence" value="ECO:0007669"/>
    <property type="project" value="UniProtKB-KW"/>
</dbReference>
<keyword evidence="17" id="KW-1185">Reference proteome</keyword>
<dbReference type="GO" id="GO:0016787">
    <property type="term" value="F:hydrolase activity"/>
    <property type="evidence" value="ECO:0007669"/>
    <property type="project" value="UniProtKB-KW"/>
</dbReference>
<keyword evidence="3" id="KW-0547">Nucleotide-binding</keyword>
<feature type="compositionally biased region" description="Polar residues" evidence="11">
    <location>
        <begin position="48"/>
        <end position="71"/>
    </location>
</feature>
<feature type="domain" description="DEAD-box RNA helicase Q" evidence="15">
    <location>
        <begin position="481"/>
        <end position="509"/>
    </location>
</feature>
<evidence type="ECO:0000259" key="12">
    <source>
        <dbReference type="PROSITE" id="PS50158"/>
    </source>
</evidence>
<keyword evidence="7" id="KW-0694">RNA-binding</keyword>
<keyword evidence="9" id="KW-0479">Metal-binding</keyword>
<comment type="caution">
    <text evidence="16">The sequence shown here is derived from an EMBL/GenBank/DDBJ whole genome shotgun (WGS) entry which is preliminary data.</text>
</comment>
<organism evidence="16 17">
    <name type="scientific">Caerostris darwini</name>
    <dbReference type="NCBI Taxonomy" id="1538125"/>
    <lineage>
        <taxon>Eukaryota</taxon>
        <taxon>Metazoa</taxon>
        <taxon>Ecdysozoa</taxon>
        <taxon>Arthropoda</taxon>
        <taxon>Chelicerata</taxon>
        <taxon>Arachnida</taxon>
        <taxon>Araneae</taxon>
        <taxon>Araneomorphae</taxon>
        <taxon>Entelegynae</taxon>
        <taxon>Araneoidea</taxon>
        <taxon>Araneidae</taxon>
        <taxon>Caerostris</taxon>
    </lineage>
</organism>
<dbReference type="GO" id="GO:0003723">
    <property type="term" value="F:RNA binding"/>
    <property type="evidence" value="ECO:0007669"/>
    <property type="project" value="UniProtKB-KW"/>
</dbReference>
<dbReference type="InterPro" id="IPR014001">
    <property type="entry name" value="Helicase_ATP-bd"/>
</dbReference>
<dbReference type="InterPro" id="IPR000629">
    <property type="entry name" value="RNA-helicase_DEAD-box_CS"/>
</dbReference>
<name>A0AAV4UEN2_9ARAC</name>
<dbReference type="PROSITE" id="PS50158">
    <property type="entry name" value="ZF_CCHC"/>
    <property type="match status" value="10"/>
</dbReference>
<dbReference type="PANTHER" id="PTHR47958">
    <property type="entry name" value="ATP-DEPENDENT RNA HELICASE DBP3"/>
    <property type="match status" value="1"/>
</dbReference>
<evidence type="ECO:0000256" key="1">
    <source>
        <dbReference type="ARBA" id="ARBA00010132"/>
    </source>
</evidence>
<dbReference type="InterPro" id="IPR001650">
    <property type="entry name" value="Helicase_C-like"/>
</dbReference>
<dbReference type="InterPro" id="IPR027417">
    <property type="entry name" value="P-loop_NTPase"/>
</dbReference>
<dbReference type="InterPro" id="IPR044763">
    <property type="entry name" value="Ded1/Dbp1_DEADc"/>
</dbReference>
<evidence type="ECO:0000256" key="7">
    <source>
        <dbReference type="ARBA" id="ARBA00022884"/>
    </source>
</evidence>